<sequence length="68" mass="8063">MYIYLVLRLFHQFECCKHTFTKGPLLFNSKFSKGSLCALLPVLRLRLFLFLALSLSKYNVNKQTFITW</sequence>
<dbReference type="AlphaFoldDB" id="A0A0E9X1K1"/>
<reference evidence="1" key="2">
    <citation type="journal article" date="2015" name="Fish Shellfish Immunol.">
        <title>Early steps in the European eel (Anguilla anguilla)-Vibrio vulnificus interaction in the gills: Role of the RtxA13 toxin.</title>
        <authorList>
            <person name="Callol A."/>
            <person name="Pajuelo D."/>
            <person name="Ebbesson L."/>
            <person name="Teles M."/>
            <person name="MacKenzie S."/>
            <person name="Amaro C."/>
        </authorList>
    </citation>
    <scope>NUCLEOTIDE SEQUENCE</scope>
</reference>
<dbReference type="EMBL" id="GBXM01011960">
    <property type="protein sequence ID" value="JAH96617.1"/>
    <property type="molecule type" value="Transcribed_RNA"/>
</dbReference>
<evidence type="ECO:0000313" key="1">
    <source>
        <dbReference type="EMBL" id="JAH96617.1"/>
    </source>
</evidence>
<protein>
    <submittedName>
        <fullName evidence="1">Uncharacterized protein</fullName>
    </submittedName>
</protein>
<accession>A0A0E9X1K1</accession>
<reference evidence="1" key="1">
    <citation type="submission" date="2014-11" db="EMBL/GenBank/DDBJ databases">
        <authorList>
            <person name="Amaro Gonzalez C."/>
        </authorList>
    </citation>
    <scope>NUCLEOTIDE SEQUENCE</scope>
</reference>
<name>A0A0E9X1K1_ANGAN</name>
<proteinExistence type="predicted"/>
<organism evidence="1">
    <name type="scientific">Anguilla anguilla</name>
    <name type="common">European freshwater eel</name>
    <name type="synonym">Muraena anguilla</name>
    <dbReference type="NCBI Taxonomy" id="7936"/>
    <lineage>
        <taxon>Eukaryota</taxon>
        <taxon>Metazoa</taxon>
        <taxon>Chordata</taxon>
        <taxon>Craniata</taxon>
        <taxon>Vertebrata</taxon>
        <taxon>Euteleostomi</taxon>
        <taxon>Actinopterygii</taxon>
        <taxon>Neopterygii</taxon>
        <taxon>Teleostei</taxon>
        <taxon>Anguilliformes</taxon>
        <taxon>Anguillidae</taxon>
        <taxon>Anguilla</taxon>
    </lineage>
</organism>